<organism evidence="2 3">
    <name type="scientific">Apiospora arundinis</name>
    <dbReference type="NCBI Taxonomy" id="335852"/>
    <lineage>
        <taxon>Eukaryota</taxon>
        <taxon>Fungi</taxon>
        <taxon>Dikarya</taxon>
        <taxon>Ascomycota</taxon>
        <taxon>Pezizomycotina</taxon>
        <taxon>Sordariomycetes</taxon>
        <taxon>Xylariomycetidae</taxon>
        <taxon>Amphisphaeriales</taxon>
        <taxon>Apiosporaceae</taxon>
        <taxon>Apiospora</taxon>
    </lineage>
</organism>
<evidence type="ECO:0000313" key="2">
    <source>
        <dbReference type="EMBL" id="KAK8863199.1"/>
    </source>
</evidence>
<dbReference type="Proteomes" id="UP001390339">
    <property type="component" value="Unassembled WGS sequence"/>
</dbReference>
<comment type="caution">
    <text evidence="2">The sequence shown here is derived from an EMBL/GenBank/DDBJ whole genome shotgun (WGS) entry which is preliminary data.</text>
</comment>
<feature type="compositionally biased region" description="Polar residues" evidence="1">
    <location>
        <begin position="17"/>
        <end position="28"/>
    </location>
</feature>
<dbReference type="EMBL" id="JAPCWZ010000005">
    <property type="protein sequence ID" value="KAK8863199.1"/>
    <property type="molecule type" value="Genomic_DNA"/>
</dbReference>
<name>A0ABR2IIQ1_9PEZI</name>
<gene>
    <name evidence="2" type="ORF">PGQ11_009434</name>
</gene>
<proteinExistence type="predicted"/>
<keyword evidence="3" id="KW-1185">Reference proteome</keyword>
<protein>
    <submittedName>
        <fullName evidence="2">MFS general substrate transporter</fullName>
    </submittedName>
</protein>
<evidence type="ECO:0000313" key="3">
    <source>
        <dbReference type="Proteomes" id="UP001390339"/>
    </source>
</evidence>
<sequence length="91" mass="9993">MTTDPYFLCPKDPKHSGGSNSDTRTSSIGGDHEKEQRSPPGAPPQIIPGVTTTRLAEENGAVTYIVGWRDDDPLNPRKWTPLKKWAITFAS</sequence>
<feature type="region of interest" description="Disordered" evidence="1">
    <location>
        <begin position="1"/>
        <end position="48"/>
    </location>
</feature>
<accession>A0ABR2IIQ1</accession>
<reference evidence="2 3" key="1">
    <citation type="journal article" date="2024" name="IMA Fungus">
        <title>Apiospora arundinis, a panoply of carbohydrate-active enzymes and secondary metabolites.</title>
        <authorList>
            <person name="Sorensen T."/>
            <person name="Petersen C."/>
            <person name="Muurmann A.T."/>
            <person name="Christiansen J.V."/>
            <person name="Brundto M.L."/>
            <person name="Overgaard C.K."/>
            <person name="Boysen A.T."/>
            <person name="Wollenberg R.D."/>
            <person name="Larsen T.O."/>
            <person name="Sorensen J.L."/>
            <person name="Nielsen K.L."/>
            <person name="Sondergaard T.E."/>
        </authorList>
    </citation>
    <scope>NUCLEOTIDE SEQUENCE [LARGE SCALE GENOMIC DNA]</scope>
    <source>
        <strain evidence="2 3">AAU 773</strain>
    </source>
</reference>
<evidence type="ECO:0000256" key="1">
    <source>
        <dbReference type="SAM" id="MobiDB-lite"/>
    </source>
</evidence>